<dbReference type="SUPFAM" id="SSF55781">
    <property type="entry name" value="GAF domain-like"/>
    <property type="match status" value="1"/>
</dbReference>
<dbReference type="Pfam" id="PF09339">
    <property type="entry name" value="HTH_IclR"/>
    <property type="match status" value="1"/>
</dbReference>
<keyword evidence="9" id="KW-1185">Reference proteome</keyword>
<dbReference type="InterPro" id="IPR036390">
    <property type="entry name" value="WH_DNA-bd_sf"/>
</dbReference>
<evidence type="ECO:0000259" key="7">
    <source>
        <dbReference type="PROSITE" id="PS51078"/>
    </source>
</evidence>
<dbReference type="RefSeq" id="WP_050351595.1">
    <property type="nucleotide sequence ID" value="NZ_BOSN01000006.1"/>
</dbReference>
<evidence type="ECO:0000256" key="3">
    <source>
        <dbReference type="ARBA" id="ARBA00023163"/>
    </source>
</evidence>
<dbReference type="Pfam" id="PF01614">
    <property type="entry name" value="IclR_C"/>
    <property type="match status" value="1"/>
</dbReference>
<dbReference type="InterPro" id="IPR014757">
    <property type="entry name" value="Tscrpt_reg_IclR_C"/>
</dbReference>
<keyword evidence="3" id="KW-0804">Transcription</keyword>
<name>A0A0L0QKK8_VIRPA</name>
<dbReference type="InterPro" id="IPR050707">
    <property type="entry name" value="HTH_MetabolicPath_Reg"/>
</dbReference>
<gene>
    <name evidence="8" type="ORF">AFK71_11085</name>
</gene>
<dbReference type="InterPro" id="IPR005471">
    <property type="entry name" value="Tscrpt_reg_IclR_N"/>
</dbReference>
<dbReference type="InterPro" id="IPR036388">
    <property type="entry name" value="WH-like_DNA-bd_sf"/>
</dbReference>
<dbReference type="Gene3D" id="3.30.450.40">
    <property type="match status" value="1"/>
</dbReference>
<dbReference type="GO" id="GO:0045892">
    <property type="term" value="P:negative regulation of DNA-templated transcription"/>
    <property type="evidence" value="ECO:0007669"/>
    <property type="project" value="TreeGrafter"/>
</dbReference>
<dbReference type="GeneID" id="66872117"/>
<dbReference type="GO" id="GO:0003700">
    <property type="term" value="F:DNA-binding transcription factor activity"/>
    <property type="evidence" value="ECO:0007669"/>
    <property type="project" value="TreeGrafter"/>
</dbReference>
<evidence type="ECO:0000313" key="9">
    <source>
        <dbReference type="Proteomes" id="UP000036780"/>
    </source>
</evidence>
<organism evidence="8 9">
    <name type="scientific">Virgibacillus pantothenticus</name>
    <dbReference type="NCBI Taxonomy" id="1473"/>
    <lineage>
        <taxon>Bacteria</taxon>
        <taxon>Bacillati</taxon>
        <taxon>Bacillota</taxon>
        <taxon>Bacilli</taxon>
        <taxon>Bacillales</taxon>
        <taxon>Bacillaceae</taxon>
        <taxon>Virgibacillus</taxon>
    </lineage>
</organism>
<evidence type="ECO:0000256" key="2">
    <source>
        <dbReference type="ARBA" id="ARBA00023125"/>
    </source>
</evidence>
<comment type="function">
    <text evidence="4">May be an activator protein for the gylABX operon.</text>
</comment>
<dbReference type="FunFam" id="1.10.10.10:FF:000056">
    <property type="entry name" value="IclR family transcriptional regulator"/>
    <property type="match status" value="1"/>
</dbReference>
<comment type="caution">
    <text evidence="8">The sequence shown here is derived from an EMBL/GenBank/DDBJ whole genome shotgun (WGS) entry which is preliminary data.</text>
</comment>
<dbReference type="PATRIC" id="fig|1473.5.peg.746"/>
<accession>A0A0L0QKK8</accession>
<evidence type="ECO:0000256" key="1">
    <source>
        <dbReference type="ARBA" id="ARBA00023015"/>
    </source>
</evidence>
<sequence length="250" mass="28341">MNQSVLKALTLLELFQDDIEVLSLKDIAEQAGMPKPTTYRLLTALEQKGYVSRVKDEEGGKYRLGLKLLELGSLVANRIEIREIALPYMQALAKDLNEVVHLVVVNHEQATYIEKVESTRALRLYTKVGKSVPLYLGSGPKLLLAYLPEEKQQEIVQQSELRSMHRLVKQEELLQELRQIRENGFAYSVGEQDEDTTGVSYPIFNHHSQMIAALAISGLSSRFSGDNLQRIKEKTKRAAERISKKLGYRS</sequence>
<dbReference type="Gene3D" id="1.10.10.10">
    <property type="entry name" value="Winged helix-like DNA-binding domain superfamily/Winged helix DNA-binding domain"/>
    <property type="match status" value="1"/>
</dbReference>
<feature type="domain" description="IclR-ED" evidence="7">
    <location>
        <begin position="67"/>
        <end position="248"/>
    </location>
</feature>
<protein>
    <recommendedName>
        <fullName evidence="5">Glycerol operon regulatory protein</fullName>
    </recommendedName>
</protein>
<dbReference type="EMBL" id="LGTO01000007">
    <property type="protein sequence ID" value="KNE19091.1"/>
    <property type="molecule type" value="Genomic_DNA"/>
</dbReference>
<dbReference type="Proteomes" id="UP000036780">
    <property type="component" value="Unassembled WGS sequence"/>
</dbReference>
<evidence type="ECO:0000313" key="8">
    <source>
        <dbReference type="EMBL" id="KNE19091.1"/>
    </source>
</evidence>
<dbReference type="PROSITE" id="PS51077">
    <property type="entry name" value="HTH_ICLR"/>
    <property type="match status" value="1"/>
</dbReference>
<evidence type="ECO:0000256" key="5">
    <source>
        <dbReference type="ARBA" id="ARBA00070406"/>
    </source>
</evidence>
<keyword evidence="1" id="KW-0805">Transcription regulation</keyword>
<feature type="domain" description="HTH iclR-type" evidence="6">
    <location>
        <begin position="2"/>
        <end position="66"/>
    </location>
</feature>
<dbReference type="GO" id="GO:0003677">
    <property type="term" value="F:DNA binding"/>
    <property type="evidence" value="ECO:0007669"/>
    <property type="project" value="UniProtKB-KW"/>
</dbReference>
<evidence type="ECO:0000259" key="6">
    <source>
        <dbReference type="PROSITE" id="PS51077"/>
    </source>
</evidence>
<evidence type="ECO:0000256" key="4">
    <source>
        <dbReference type="ARBA" id="ARBA00058938"/>
    </source>
</evidence>
<dbReference type="InterPro" id="IPR029016">
    <property type="entry name" value="GAF-like_dom_sf"/>
</dbReference>
<dbReference type="SUPFAM" id="SSF46785">
    <property type="entry name" value="Winged helix' DNA-binding domain"/>
    <property type="match status" value="1"/>
</dbReference>
<keyword evidence="2" id="KW-0238">DNA-binding</keyword>
<reference evidence="9" key="1">
    <citation type="submission" date="2015-07" db="EMBL/GenBank/DDBJ databases">
        <title>Fjat-10053 dsm26.</title>
        <authorList>
            <person name="Liu B."/>
            <person name="Wang J."/>
            <person name="Zhu Y."/>
            <person name="Liu G."/>
            <person name="Chen Q."/>
            <person name="Chen Z."/>
            <person name="Lan J."/>
            <person name="Che J."/>
            <person name="Ge C."/>
            <person name="Shi H."/>
            <person name="Pan Z."/>
            <person name="Liu X."/>
        </authorList>
    </citation>
    <scope>NUCLEOTIDE SEQUENCE [LARGE SCALE GENOMIC DNA]</scope>
    <source>
        <strain evidence="9">DSM 26</strain>
    </source>
</reference>
<dbReference type="PROSITE" id="PS51078">
    <property type="entry name" value="ICLR_ED"/>
    <property type="match status" value="1"/>
</dbReference>
<dbReference type="OrthoDB" id="9791752at2"/>
<dbReference type="AlphaFoldDB" id="A0A0L0QKK8"/>
<dbReference type="PANTHER" id="PTHR30136">
    <property type="entry name" value="HELIX-TURN-HELIX TRANSCRIPTIONAL REGULATOR, ICLR FAMILY"/>
    <property type="match status" value="1"/>
</dbReference>
<proteinExistence type="predicted"/>
<dbReference type="SMART" id="SM00346">
    <property type="entry name" value="HTH_ICLR"/>
    <property type="match status" value="1"/>
</dbReference>
<dbReference type="PANTHER" id="PTHR30136:SF24">
    <property type="entry name" value="HTH-TYPE TRANSCRIPTIONAL REPRESSOR ALLR"/>
    <property type="match status" value="1"/>
</dbReference>